<dbReference type="AlphaFoldDB" id="I4AIX7"/>
<dbReference type="SUPFAM" id="SSF50156">
    <property type="entry name" value="PDZ domain-like"/>
    <property type="match status" value="1"/>
</dbReference>
<dbReference type="Pfam" id="PF13180">
    <property type="entry name" value="PDZ_2"/>
    <property type="match status" value="1"/>
</dbReference>
<reference evidence="4" key="1">
    <citation type="submission" date="2012-06" db="EMBL/GenBank/DDBJ databases">
        <title>The complete genome of Flexibacter litoralis DSM 6794.</title>
        <authorList>
            <person name="Lucas S."/>
            <person name="Copeland A."/>
            <person name="Lapidus A."/>
            <person name="Glavina del Rio T."/>
            <person name="Dalin E."/>
            <person name="Tice H."/>
            <person name="Bruce D."/>
            <person name="Goodwin L."/>
            <person name="Pitluck S."/>
            <person name="Peters L."/>
            <person name="Ovchinnikova G."/>
            <person name="Lu M."/>
            <person name="Kyrpides N."/>
            <person name="Mavromatis K."/>
            <person name="Ivanova N."/>
            <person name="Brettin T."/>
            <person name="Detter J.C."/>
            <person name="Han C."/>
            <person name="Larimer F."/>
            <person name="Land M."/>
            <person name="Hauser L."/>
            <person name="Markowitz V."/>
            <person name="Cheng J.-F."/>
            <person name="Hugenholtz P."/>
            <person name="Woyke T."/>
            <person name="Wu D."/>
            <person name="Spring S."/>
            <person name="Lang E."/>
            <person name="Kopitz M."/>
            <person name="Brambilla E."/>
            <person name="Klenk H.-P."/>
            <person name="Eisen J.A."/>
        </authorList>
    </citation>
    <scope>NUCLEOTIDE SEQUENCE [LARGE SCALE GENOMIC DNA]</scope>
    <source>
        <strain evidence="4">ATCC 23117 / DSM 6794 / NBRC 15988 / NCIMB 1366 / Sio-4</strain>
    </source>
</reference>
<dbReference type="eggNOG" id="COG3975">
    <property type="taxonomic scope" value="Bacteria"/>
</dbReference>
<dbReference type="Pfam" id="PF17899">
    <property type="entry name" value="Peptidase_M61_N"/>
    <property type="match status" value="1"/>
</dbReference>
<dbReference type="PATRIC" id="fig|880071.3.peg.1470"/>
<evidence type="ECO:0000256" key="1">
    <source>
        <dbReference type="SAM" id="SignalP"/>
    </source>
</evidence>
<dbReference type="InterPro" id="IPR024191">
    <property type="entry name" value="Peptidase_M61"/>
</dbReference>
<keyword evidence="3" id="KW-0645">Protease</keyword>
<dbReference type="InterPro" id="IPR007963">
    <property type="entry name" value="Peptidase_M61_catalytic"/>
</dbReference>
<dbReference type="InterPro" id="IPR040756">
    <property type="entry name" value="Peptidase_M61_N"/>
</dbReference>
<dbReference type="EMBL" id="CP003345">
    <property type="protein sequence ID" value="AFM03912.1"/>
    <property type="molecule type" value="Genomic_DNA"/>
</dbReference>
<dbReference type="PIRSF" id="PIRSF016493">
    <property type="entry name" value="Glycyl_aminpptds"/>
    <property type="match status" value="1"/>
</dbReference>
<sequence length="597" mass="67537" precursor="true">MLFRNFKTVLSILLFFSISFSSFAQSINYKVSFPAPQTHYTSVMIEVSEIPKGKKSIDFVMPVWAPGSYLIREFAKGVESVKSDSDIEKTSKNVWKVQTNGKSSIKIMYDVYGFEHSVRTSFIDASHAALIPTSIFMYVDGMKNEPATLEIEKHQDWKTISTSLKNKDGKENIFEIPNYDILADSPIEIGNQDILEFEAAGIKHSVVMYGKGNYDKDKITKDMAKVVEAATKVWGENPAKDYKFLVHNSARGGGGLEHLNSTSLVVDRMSYGTERGYLGFLGLVAHEYFHLWNVKRLRPFALTNYDYTQEQHTNLLWIFEGFTSYYDELLLTRAGFVDDTYYLNTLSGNISAAENKKGRHIQPVSEASFDAWIKAYRPNENSGNTTVSYYGQGSVYAAMLDLMIIEATNTEKNLDDVMRYLYQEHYKKKQQGFTDEEFQAAVEKIAGKSFKSFFDNVVYGTQIPDYATYLGYAGLKLMVSENTSKATLGIRTSESSGNLKVRSTERDGAAYTQGLNVGDEIIAADNFRVTSNGELTEILQYKKVGDEVVLLITRDGLLQTLTIKLDGSKTKGYRIEKTENPSKTQQKVYQKWFEKKK</sequence>
<gene>
    <name evidence="3" type="ordered locus">Fleli_1488</name>
</gene>
<keyword evidence="3" id="KW-0378">Hydrolase</keyword>
<dbReference type="GO" id="GO:0006508">
    <property type="term" value="P:proteolysis"/>
    <property type="evidence" value="ECO:0007669"/>
    <property type="project" value="UniProtKB-KW"/>
</dbReference>
<dbReference type="Gene3D" id="2.30.42.10">
    <property type="match status" value="1"/>
</dbReference>
<name>I4AIX7_BERLS</name>
<protein>
    <submittedName>
        <fullName evidence="3">Putative protease with the C-terminal PDZ domain</fullName>
    </submittedName>
</protein>
<dbReference type="InterPro" id="IPR027268">
    <property type="entry name" value="Peptidase_M4/M1_CTD_sf"/>
</dbReference>
<dbReference type="SMART" id="SM00228">
    <property type="entry name" value="PDZ"/>
    <property type="match status" value="1"/>
</dbReference>
<accession>I4AIX7</accession>
<dbReference type="OrthoDB" id="9778516at2"/>
<dbReference type="HOGENOM" id="CLU_022755_0_0_10"/>
<dbReference type="Gene3D" id="2.60.40.3650">
    <property type="match status" value="1"/>
</dbReference>
<dbReference type="SUPFAM" id="SSF55486">
    <property type="entry name" value="Metalloproteases ('zincins'), catalytic domain"/>
    <property type="match status" value="1"/>
</dbReference>
<evidence type="ECO:0000313" key="4">
    <source>
        <dbReference type="Proteomes" id="UP000006054"/>
    </source>
</evidence>
<dbReference type="InterPro" id="IPR036034">
    <property type="entry name" value="PDZ_sf"/>
</dbReference>
<dbReference type="Proteomes" id="UP000006054">
    <property type="component" value="Chromosome"/>
</dbReference>
<dbReference type="PROSITE" id="PS50106">
    <property type="entry name" value="PDZ"/>
    <property type="match status" value="1"/>
</dbReference>
<organism evidence="3 4">
    <name type="scientific">Bernardetia litoralis (strain ATCC 23117 / DSM 6794 / NBRC 15988 / NCIMB 1366 / Fx l1 / Sio-4)</name>
    <name type="common">Flexibacter litoralis</name>
    <dbReference type="NCBI Taxonomy" id="880071"/>
    <lineage>
        <taxon>Bacteria</taxon>
        <taxon>Pseudomonadati</taxon>
        <taxon>Bacteroidota</taxon>
        <taxon>Cytophagia</taxon>
        <taxon>Cytophagales</taxon>
        <taxon>Bernardetiaceae</taxon>
        <taxon>Bernardetia</taxon>
    </lineage>
</organism>
<evidence type="ECO:0000259" key="2">
    <source>
        <dbReference type="PROSITE" id="PS50106"/>
    </source>
</evidence>
<dbReference type="InterPro" id="IPR001478">
    <property type="entry name" value="PDZ"/>
</dbReference>
<keyword evidence="1" id="KW-0732">Signal</keyword>
<feature type="signal peptide" evidence="1">
    <location>
        <begin position="1"/>
        <end position="24"/>
    </location>
</feature>
<feature type="domain" description="PDZ" evidence="2">
    <location>
        <begin position="476"/>
        <end position="556"/>
    </location>
</feature>
<proteinExistence type="predicted"/>
<evidence type="ECO:0000313" key="3">
    <source>
        <dbReference type="EMBL" id="AFM03912.1"/>
    </source>
</evidence>
<dbReference type="GO" id="GO:0008233">
    <property type="term" value="F:peptidase activity"/>
    <property type="evidence" value="ECO:0007669"/>
    <property type="project" value="UniProtKB-KW"/>
</dbReference>
<feature type="chain" id="PRO_5003686174" evidence="1">
    <location>
        <begin position="25"/>
        <end position="597"/>
    </location>
</feature>
<keyword evidence="4" id="KW-1185">Reference proteome</keyword>
<dbReference type="KEGG" id="fli:Fleli_1488"/>
<dbReference type="Gene3D" id="1.10.390.10">
    <property type="entry name" value="Neutral Protease Domain 2"/>
    <property type="match status" value="1"/>
</dbReference>
<dbReference type="RefSeq" id="WP_014797369.1">
    <property type="nucleotide sequence ID" value="NC_018018.1"/>
</dbReference>
<dbReference type="Pfam" id="PF05299">
    <property type="entry name" value="Peptidase_M61"/>
    <property type="match status" value="1"/>
</dbReference>